<evidence type="ECO:0000313" key="10">
    <source>
        <dbReference type="Proteomes" id="UP000242146"/>
    </source>
</evidence>
<evidence type="ECO:0000256" key="5">
    <source>
        <dbReference type="ARBA" id="ARBA00022857"/>
    </source>
</evidence>
<dbReference type="InterPro" id="IPR001796">
    <property type="entry name" value="DHFR_dom"/>
</dbReference>
<dbReference type="PANTHER" id="PTHR48069:SF3">
    <property type="entry name" value="DIHYDROFOLATE REDUCTASE"/>
    <property type="match status" value="1"/>
</dbReference>
<evidence type="ECO:0000256" key="6">
    <source>
        <dbReference type="ARBA" id="ARBA00023002"/>
    </source>
</evidence>
<accession>A0A1X2GL10</accession>
<evidence type="ECO:0000256" key="4">
    <source>
        <dbReference type="ARBA" id="ARBA00022563"/>
    </source>
</evidence>
<keyword evidence="6" id="KW-0560">Oxidoreductase</keyword>
<sequence length="188" mass="21060">MTKFSIVVATTKDLGIGINGQLPWRLPKDMAFFKQVTSSVPSGSSRQNVVIMGRVTWESIPTKFRPLQDRFNIVISRNPNYDLQGASNTVLADSFDKALSLVDARQHERVFVIGGAHIYRLALESPQCAQLLLTRVHTHFDCDTFFPAIPSDFQLGSDQDLDAFVGSPVVHGIQTQKDIDFEFLLYSR</sequence>
<dbReference type="GO" id="GO:0046655">
    <property type="term" value="P:folic acid metabolic process"/>
    <property type="evidence" value="ECO:0007669"/>
    <property type="project" value="TreeGrafter"/>
</dbReference>
<dbReference type="CDD" id="cd00209">
    <property type="entry name" value="DHFR"/>
    <property type="match status" value="1"/>
</dbReference>
<organism evidence="9 10">
    <name type="scientific">Hesseltinella vesiculosa</name>
    <dbReference type="NCBI Taxonomy" id="101127"/>
    <lineage>
        <taxon>Eukaryota</taxon>
        <taxon>Fungi</taxon>
        <taxon>Fungi incertae sedis</taxon>
        <taxon>Mucoromycota</taxon>
        <taxon>Mucoromycotina</taxon>
        <taxon>Mucoromycetes</taxon>
        <taxon>Mucorales</taxon>
        <taxon>Cunninghamellaceae</taxon>
        <taxon>Hesseltinella</taxon>
    </lineage>
</organism>
<dbReference type="EC" id="1.5.1.3" evidence="2"/>
<protein>
    <recommendedName>
        <fullName evidence="3">Dihydrofolate reductase</fullName>
        <ecNumber evidence="2">1.5.1.3</ecNumber>
    </recommendedName>
</protein>
<dbReference type="GO" id="GO:0005739">
    <property type="term" value="C:mitochondrion"/>
    <property type="evidence" value="ECO:0007669"/>
    <property type="project" value="TreeGrafter"/>
</dbReference>
<proteinExistence type="inferred from homology"/>
<evidence type="ECO:0000256" key="2">
    <source>
        <dbReference type="ARBA" id="ARBA00012856"/>
    </source>
</evidence>
<dbReference type="PANTHER" id="PTHR48069">
    <property type="entry name" value="DIHYDROFOLATE REDUCTASE"/>
    <property type="match status" value="1"/>
</dbReference>
<evidence type="ECO:0000259" key="8">
    <source>
        <dbReference type="PROSITE" id="PS51330"/>
    </source>
</evidence>
<dbReference type="InterPro" id="IPR024072">
    <property type="entry name" value="DHFR-like_dom_sf"/>
</dbReference>
<dbReference type="InterPro" id="IPR017925">
    <property type="entry name" value="DHFR_CS"/>
</dbReference>
<dbReference type="EMBL" id="MCGT01000010">
    <property type="protein sequence ID" value="ORX56343.1"/>
    <property type="molecule type" value="Genomic_DNA"/>
</dbReference>
<dbReference type="GO" id="GO:0046654">
    <property type="term" value="P:tetrahydrofolate biosynthetic process"/>
    <property type="evidence" value="ECO:0007669"/>
    <property type="project" value="UniProtKB-UniPathway"/>
</dbReference>
<dbReference type="OrthoDB" id="414698at2759"/>
<comment type="pathway">
    <text evidence="1">Cofactor biosynthesis; tetrahydrofolate biosynthesis; 5,6,7,8-tetrahydrofolate from 7,8-dihydrofolate: step 1/1.</text>
</comment>
<keyword evidence="10" id="KW-1185">Reference proteome</keyword>
<dbReference type="SUPFAM" id="SSF53597">
    <property type="entry name" value="Dihydrofolate reductase-like"/>
    <property type="match status" value="1"/>
</dbReference>
<dbReference type="GO" id="GO:0050661">
    <property type="term" value="F:NADP binding"/>
    <property type="evidence" value="ECO:0007669"/>
    <property type="project" value="InterPro"/>
</dbReference>
<dbReference type="GO" id="GO:0046452">
    <property type="term" value="P:dihydrofolate metabolic process"/>
    <property type="evidence" value="ECO:0007669"/>
    <property type="project" value="TreeGrafter"/>
</dbReference>
<dbReference type="Gene3D" id="3.40.430.10">
    <property type="entry name" value="Dihydrofolate Reductase, subunit A"/>
    <property type="match status" value="1"/>
</dbReference>
<dbReference type="PROSITE" id="PS51330">
    <property type="entry name" value="DHFR_2"/>
    <property type="match status" value="1"/>
</dbReference>
<dbReference type="STRING" id="101127.A0A1X2GL10"/>
<evidence type="ECO:0000313" key="9">
    <source>
        <dbReference type="EMBL" id="ORX56343.1"/>
    </source>
</evidence>
<evidence type="ECO:0000256" key="3">
    <source>
        <dbReference type="ARBA" id="ARBA00018886"/>
    </source>
</evidence>
<evidence type="ECO:0000256" key="1">
    <source>
        <dbReference type="ARBA" id="ARBA00004903"/>
    </source>
</evidence>
<gene>
    <name evidence="9" type="ORF">DM01DRAFT_1303830</name>
</gene>
<dbReference type="GO" id="GO:0004146">
    <property type="term" value="F:dihydrofolate reductase activity"/>
    <property type="evidence" value="ECO:0007669"/>
    <property type="project" value="UniProtKB-EC"/>
</dbReference>
<dbReference type="GO" id="GO:0006730">
    <property type="term" value="P:one-carbon metabolic process"/>
    <property type="evidence" value="ECO:0007669"/>
    <property type="project" value="UniProtKB-KW"/>
</dbReference>
<dbReference type="AlphaFoldDB" id="A0A1X2GL10"/>
<keyword evidence="4" id="KW-0554">One-carbon metabolism</keyword>
<reference evidence="9 10" key="1">
    <citation type="submission" date="2016-07" db="EMBL/GenBank/DDBJ databases">
        <title>Pervasive Adenine N6-methylation of Active Genes in Fungi.</title>
        <authorList>
            <consortium name="DOE Joint Genome Institute"/>
            <person name="Mondo S.J."/>
            <person name="Dannebaum R.O."/>
            <person name="Kuo R.C."/>
            <person name="Labutti K."/>
            <person name="Haridas S."/>
            <person name="Kuo A."/>
            <person name="Salamov A."/>
            <person name="Ahrendt S.R."/>
            <person name="Lipzen A."/>
            <person name="Sullivan W."/>
            <person name="Andreopoulos W.B."/>
            <person name="Clum A."/>
            <person name="Lindquist E."/>
            <person name="Daum C."/>
            <person name="Ramamoorthy G.K."/>
            <person name="Gryganskyi A."/>
            <person name="Culley D."/>
            <person name="Magnuson J.K."/>
            <person name="James T.Y."/>
            <person name="O'Malley M.A."/>
            <person name="Stajich J.E."/>
            <person name="Spatafora J.W."/>
            <person name="Visel A."/>
            <person name="Grigoriev I.V."/>
        </authorList>
    </citation>
    <scope>NUCLEOTIDE SEQUENCE [LARGE SCALE GENOMIC DNA]</scope>
    <source>
        <strain evidence="9 10">NRRL 3301</strain>
    </source>
</reference>
<dbReference type="UniPathway" id="UPA00077">
    <property type="reaction ID" value="UER00158"/>
</dbReference>
<keyword evidence="5" id="KW-0521">NADP</keyword>
<comment type="caution">
    <text evidence="9">The sequence shown here is derived from an EMBL/GenBank/DDBJ whole genome shotgun (WGS) entry which is preliminary data.</text>
</comment>
<evidence type="ECO:0000256" key="7">
    <source>
        <dbReference type="RuleBase" id="RU004474"/>
    </source>
</evidence>
<dbReference type="InterPro" id="IPR012259">
    <property type="entry name" value="DHFR"/>
</dbReference>
<feature type="domain" description="DHFR" evidence="8">
    <location>
        <begin position="3"/>
        <end position="188"/>
    </location>
</feature>
<name>A0A1X2GL10_9FUNG</name>
<dbReference type="Proteomes" id="UP000242146">
    <property type="component" value="Unassembled WGS sequence"/>
</dbReference>
<comment type="similarity">
    <text evidence="7">Belongs to the dihydrofolate reductase family.</text>
</comment>
<dbReference type="Pfam" id="PF00186">
    <property type="entry name" value="DHFR_1"/>
    <property type="match status" value="1"/>
</dbReference>
<dbReference type="PRINTS" id="PR00070">
    <property type="entry name" value="DHFR"/>
</dbReference>
<dbReference type="PROSITE" id="PS00075">
    <property type="entry name" value="DHFR_1"/>
    <property type="match status" value="1"/>
</dbReference>